<dbReference type="InterPro" id="IPR001383">
    <property type="entry name" value="Ribosomal_bL28_bact-type"/>
</dbReference>
<evidence type="ECO:0000313" key="6">
    <source>
        <dbReference type="EMBL" id="HAZ29359.1"/>
    </source>
</evidence>
<organism evidence="6 7">
    <name type="scientific">candidate division WWE3 bacterium</name>
    <dbReference type="NCBI Taxonomy" id="2053526"/>
    <lineage>
        <taxon>Bacteria</taxon>
        <taxon>Katanobacteria</taxon>
    </lineage>
</organism>
<evidence type="ECO:0000256" key="2">
    <source>
        <dbReference type="ARBA" id="ARBA00022980"/>
    </source>
</evidence>
<keyword evidence="3 5" id="KW-0687">Ribonucleoprotein</keyword>
<dbReference type="EMBL" id="DNHX01000009">
    <property type="protein sequence ID" value="HAZ29359.1"/>
    <property type="molecule type" value="Genomic_DNA"/>
</dbReference>
<comment type="caution">
    <text evidence="6">The sequence shown here is derived from an EMBL/GenBank/DDBJ whole genome shotgun (WGS) entry which is preliminary data.</text>
</comment>
<protein>
    <recommendedName>
        <fullName evidence="4 5">Large ribosomal subunit protein bL28</fullName>
    </recommendedName>
</protein>
<dbReference type="AlphaFoldDB" id="A0A351JST9"/>
<name>A0A351JST9_UNCKA</name>
<evidence type="ECO:0000256" key="3">
    <source>
        <dbReference type="ARBA" id="ARBA00023274"/>
    </source>
</evidence>
<accession>A0A351JST9</accession>
<evidence type="ECO:0000256" key="4">
    <source>
        <dbReference type="ARBA" id="ARBA00035174"/>
    </source>
</evidence>
<reference evidence="6 7" key="1">
    <citation type="journal article" date="2018" name="Nat. Biotechnol.">
        <title>A standardized bacterial taxonomy based on genome phylogeny substantially revises the tree of life.</title>
        <authorList>
            <person name="Parks D.H."/>
            <person name="Chuvochina M."/>
            <person name="Waite D.W."/>
            <person name="Rinke C."/>
            <person name="Skarshewski A."/>
            <person name="Chaumeil P.A."/>
            <person name="Hugenholtz P."/>
        </authorList>
    </citation>
    <scope>NUCLEOTIDE SEQUENCE [LARGE SCALE GENOMIC DNA]</scope>
    <source>
        <strain evidence="6">UBA10185</strain>
    </source>
</reference>
<dbReference type="InterPro" id="IPR026569">
    <property type="entry name" value="Ribosomal_bL28"/>
</dbReference>
<dbReference type="GO" id="GO:0003735">
    <property type="term" value="F:structural constituent of ribosome"/>
    <property type="evidence" value="ECO:0007669"/>
    <property type="project" value="InterPro"/>
</dbReference>
<sequence length="77" mass="8670">MSRVCQLCGKGSLKGNLVPRGIGRRVTKRTISRQQPNLREKRLEIGGRRLRVRMCTSCLSMLNKANKANKAETSQTK</sequence>
<proteinExistence type="inferred from homology"/>
<gene>
    <name evidence="5 6" type="primary">rpmB</name>
    <name evidence="6" type="ORF">DCY43_01215</name>
</gene>
<dbReference type="InterPro" id="IPR034704">
    <property type="entry name" value="Ribosomal_bL28/bL31-like_sf"/>
</dbReference>
<dbReference type="HAMAP" id="MF_00373">
    <property type="entry name" value="Ribosomal_bL28"/>
    <property type="match status" value="1"/>
</dbReference>
<dbReference type="GO" id="GO:0005840">
    <property type="term" value="C:ribosome"/>
    <property type="evidence" value="ECO:0007669"/>
    <property type="project" value="UniProtKB-KW"/>
</dbReference>
<dbReference type="InterPro" id="IPR037147">
    <property type="entry name" value="Ribosomal_bL28_sf"/>
</dbReference>
<dbReference type="Pfam" id="PF00830">
    <property type="entry name" value="Ribosomal_L28"/>
    <property type="match status" value="1"/>
</dbReference>
<dbReference type="NCBIfam" id="TIGR00009">
    <property type="entry name" value="L28"/>
    <property type="match status" value="1"/>
</dbReference>
<evidence type="ECO:0000256" key="5">
    <source>
        <dbReference type="HAMAP-Rule" id="MF_00373"/>
    </source>
</evidence>
<comment type="similarity">
    <text evidence="1 5">Belongs to the bacterial ribosomal protein bL28 family.</text>
</comment>
<evidence type="ECO:0000313" key="7">
    <source>
        <dbReference type="Proteomes" id="UP000264072"/>
    </source>
</evidence>
<dbReference type="SUPFAM" id="SSF143800">
    <property type="entry name" value="L28p-like"/>
    <property type="match status" value="1"/>
</dbReference>
<dbReference type="GO" id="GO:1990904">
    <property type="term" value="C:ribonucleoprotein complex"/>
    <property type="evidence" value="ECO:0007669"/>
    <property type="project" value="UniProtKB-KW"/>
</dbReference>
<dbReference type="Gene3D" id="2.30.170.40">
    <property type="entry name" value="Ribosomal protein L28/L24"/>
    <property type="match status" value="1"/>
</dbReference>
<dbReference type="Proteomes" id="UP000264072">
    <property type="component" value="Unassembled WGS sequence"/>
</dbReference>
<evidence type="ECO:0000256" key="1">
    <source>
        <dbReference type="ARBA" id="ARBA00008760"/>
    </source>
</evidence>
<dbReference type="GO" id="GO:0006412">
    <property type="term" value="P:translation"/>
    <property type="evidence" value="ECO:0007669"/>
    <property type="project" value="UniProtKB-UniRule"/>
</dbReference>
<keyword evidence="2 5" id="KW-0689">Ribosomal protein</keyword>